<proteinExistence type="predicted"/>
<dbReference type="EMBL" id="HBDX01001181">
    <property type="protein sequence ID" value="CAD8220316.1"/>
    <property type="molecule type" value="Transcribed_RNA"/>
</dbReference>
<accession>A0A7R9T008</accession>
<name>A0A7R9T008_9CHLO</name>
<sequence length="285" mass="31399">MSRYGVDEAIGGLLDDALIGVDRRARAVEAASVAPTPRYGGSLSEDDDDVPLAARVGVGKRAREREETNGVGRGRTAWGSFVAGQLPGRAVSETFDVDEEGRRVSTEAPAGWDELCRKEFDGKKSARGAVMDWYCSTSACSARLIVDKWQESKVRYVLRCCRSLPKRQDKNNAKLVQQIQKRCSMAVCLRYNRDRNCWLVAESESSPRHSALCEDHVRPNVSSALFAQHLDGIEKVPIEFRAEFVARRLKESGLKVTSGTKQRAVSLALERAERASADAPRASLA</sequence>
<reference evidence="1" key="1">
    <citation type="submission" date="2021-01" db="EMBL/GenBank/DDBJ databases">
        <authorList>
            <person name="Corre E."/>
            <person name="Pelletier E."/>
            <person name="Niang G."/>
            <person name="Scheremetjew M."/>
            <person name="Finn R."/>
            <person name="Kale V."/>
            <person name="Holt S."/>
            <person name="Cochrane G."/>
            <person name="Meng A."/>
            <person name="Brown T."/>
            <person name="Cohen L."/>
        </authorList>
    </citation>
    <scope>NUCLEOTIDE SEQUENCE</scope>
    <source>
        <strain evidence="1">Clade-A-BCC118000</strain>
    </source>
</reference>
<organism evidence="1">
    <name type="scientific">Ostreococcus sp. 'lucimarinus'</name>
    <dbReference type="NCBI Taxonomy" id="242159"/>
    <lineage>
        <taxon>Eukaryota</taxon>
        <taxon>Viridiplantae</taxon>
        <taxon>Chlorophyta</taxon>
        <taxon>Mamiellophyceae</taxon>
        <taxon>Mamiellales</taxon>
        <taxon>Bathycoccaceae</taxon>
        <taxon>Ostreococcus</taxon>
    </lineage>
</organism>
<evidence type="ECO:0000313" key="1">
    <source>
        <dbReference type="EMBL" id="CAD8220316.1"/>
    </source>
</evidence>
<gene>
    <name evidence="1" type="ORF">OLUC0939_LOCUS1035</name>
</gene>
<dbReference type="AlphaFoldDB" id="A0A7R9T008"/>
<protein>
    <submittedName>
        <fullName evidence="1">Uncharacterized protein</fullName>
    </submittedName>
</protein>